<accession>A0A9Q9AZU4</accession>
<dbReference type="Proteomes" id="UP001056384">
    <property type="component" value="Chromosome 10"/>
</dbReference>
<protein>
    <submittedName>
        <fullName evidence="2">Uncharacterized protein</fullName>
    </submittedName>
</protein>
<evidence type="ECO:0000313" key="2">
    <source>
        <dbReference type="EMBL" id="USW58115.1"/>
    </source>
</evidence>
<name>A0A9Q9AZU4_9PEZI</name>
<organism evidence="2 3">
    <name type="scientific">Septoria linicola</name>
    <dbReference type="NCBI Taxonomy" id="215465"/>
    <lineage>
        <taxon>Eukaryota</taxon>
        <taxon>Fungi</taxon>
        <taxon>Dikarya</taxon>
        <taxon>Ascomycota</taxon>
        <taxon>Pezizomycotina</taxon>
        <taxon>Dothideomycetes</taxon>
        <taxon>Dothideomycetidae</taxon>
        <taxon>Mycosphaerellales</taxon>
        <taxon>Mycosphaerellaceae</taxon>
        <taxon>Septoria</taxon>
    </lineage>
</organism>
<reference evidence="2" key="1">
    <citation type="submission" date="2022-06" db="EMBL/GenBank/DDBJ databases">
        <title>Complete genome sequences of two strains of the flax pathogen Septoria linicola.</title>
        <authorList>
            <person name="Lapalu N."/>
            <person name="Simon A."/>
            <person name="Demenou B."/>
            <person name="Paumier D."/>
            <person name="Guillot M.-P."/>
            <person name="Gout L."/>
            <person name="Valade R."/>
        </authorList>
    </citation>
    <scope>NUCLEOTIDE SEQUENCE</scope>
    <source>
        <strain evidence="2">SE15195</strain>
    </source>
</reference>
<gene>
    <name evidence="2" type="ORF">Slin15195_G114340</name>
</gene>
<feature type="compositionally biased region" description="Basic and acidic residues" evidence="1">
    <location>
        <begin position="118"/>
        <end position="127"/>
    </location>
</feature>
<evidence type="ECO:0000256" key="1">
    <source>
        <dbReference type="SAM" id="MobiDB-lite"/>
    </source>
</evidence>
<evidence type="ECO:0000313" key="3">
    <source>
        <dbReference type="Proteomes" id="UP001056384"/>
    </source>
</evidence>
<proteinExistence type="predicted"/>
<feature type="region of interest" description="Disordered" evidence="1">
    <location>
        <begin position="48"/>
        <end position="127"/>
    </location>
</feature>
<dbReference type="AlphaFoldDB" id="A0A9Q9AZU4"/>
<sequence>MSGPQHQNQAAHPTIRISRKALEAIQNASTPEDIEADVAKQIFSELKAIFPGKKGSRGSSKDKPIDLEGGSSKEQAIDLDESPPANTPLRQGGPNAPIPQSRQASPRPSAPSKLQSDGQERTGHVTDDLLLALGVSLD</sequence>
<keyword evidence="3" id="KW-1185">Reference proteome</keyword>
<feature type="compositionally biased region" description="Low complexity" evidence="1">
    <location>
        <begin position="99"/>
        <end position="112"/>
    </location>
</feature>
<dbReference type="EMBL" id="CP099427">
    <property type="protein sequence ID" value="USW58115.1"/>
    <property type="molecule type" value="Genomic_DNA"/>
</dbReference>